<reference evidence="2" key="1">
    <citation type="submission" date="2020-09" db="EMBL/GenBank/DDBJ databases">
        <title>Streptomyces grisecoloratus sp. nov., isolated from cotton soil.</title>
        <authorList>
            <person name="Xing L."/>
        </authorList>
    </citation>
    <scope>NUCLEOTIDE SEQUENCE</scope>
    <source>
        <strain evidence="2">TRM S81-3</strain>
    </source>
</reference>
<dbReference type="Pfam" id="PF00561">
    <property type="entry name" value="Abhydrolase_1"/>
    <property type="match status" value="1"/>
</dbReference>
<comment type="caution">
    <text evidence="2">The sequence shown here is derived from an EMBL/GenBank/DDBJ whole genome shotgun (WGS) entry which is preliminary data.</text>
</comment>
<dbReference type="Proteomes" id="UP000621210">
    <property type="component" value="Unassembled WGS sequence"/>
</dbReference>
<reference evidence="2" key="2">
    <citation type="submission" date="2020-09" db="EMBL/GenBank/DDBJ databases">
        <authorList>
            <person name="Luo X."/>
        </authorList>
    </citation>
    <scope>NUCLEOTIDE SEQUENCE</scope>
    <source>
        <strain evidence="2">TRM S81-3</strain>
    </source>
</reference>
<name>A0A926L2V8_9ACTN</name>
<dbReference type="InterPro" id="IPR000639">
    <property type="entry name" value="Epox_hydrolase-like"/>
</dbReference>
<dbReference type="InterPro" id="IPR029058">
    <property type="entry name" value="AB_hydrolase_fold"/>
</dbReference>
<evidence type="ECO:0000313" key="2">
    <source>
        <dbReference type="EMBL" id="MBD0420389.1"/>
    </source>
</evidence>
<dbReference type="InterPro" id="IPR000073">
    <property type="entry name" value="AB_hydrolase_1"/>
</dbReference>
<proteinExistence type="predicted"/>
<dbReference type="Gene3D" id="3.40.50.1820">
    <property type="entry name" value="alpha/beta hydrolase"/>
    <property type="match status" value="1"/>
</dbReference>
<evidence type="ECO:0000313" key="3">
    <source>
        <dbReference type="Proteomes" id="UP000621210"/>
    </source>
</evidence>
<gene>
    <name evidence="2" type="ORF">H0H10_14755</name>
</gene>
<dbReference type="InterPro" id="IPR051340">
    <property type="entry name" value="Haloalkane_dehalogenase"/>
</dbReference>
<dbReference type="PRINTS" id="PR00412">
    <property type="entry name" value="EPOXHYDRLASE"/>
</dbReference>
<keyword evidence="2" id="KW-0378">Hydrolase</keyword>
<evidence type="ECO:0000259" key="1">
    <source>
        <dbReference type="Pfam" id="PF00561"/>
    </source>
</evidence>
<dbReference type="PANTHER" id="PTHR42977">
    <property type="entry name" value="HYDROLASE-RELATED"/>
    <property type="match status" value="1"/>
</dbReference>
<dbReference type="SUPFAM" id="SSF53474">
    <property type="entry name" value="alpha/beta-Hydrolases"/>
    <property type="match status" value="1"/>
</dbReference>
<dbReference type="GO" id="GO:0004301">
    <property type="term" value="F:epoxide hydrolase activity"/>
    <property type="evidence" value="ECO:0007669"/>
    <property type="project" value="TreeGrafter"/>
</dbReference>
<feature type="domain" description="AB hydrolase-1" evidence="1">
    <location>
        <begin position="29"/>
        <end position="273"/>
    </location>
</feature>
<dbReference type="EMBL" id="JACVQF010000187">
    <property type="protein sequence ID" value="MBD0420389.1"/>
    <property type="molecule type" value="Genomic_DNA"/>
</dbReference>
<keyword evidence="3" id="KW-1185">Reference proteome</keyword>
<protein>
    <submittedName>
        <fullName evidence="2">Alpha/beta hydrolase</fullName>
    </submittedName>
</protein>
<sequence>MPTFAARARTTTVDGLDVFYREAGDPANPTLVLLHGFPSSSHMYRGLMADLADSYHLIAPDHIGFGFSAAPSVEDFAYSFEKLTEITLGLVDQLGIDRFALYIQDYGAPIGLRIASRRPERITAIVTQSGNAYLEGFTPFWDVLFAHAKDREANEAAVRELLTAEATRWQYTHGVPADRLDRIGPETWTLDQAGLDRPGNKEIQLQLFWDYQFNLDGYPVFQEYFRTHRPPLLAAWGRGDEIFGPAGAEAFARDLPDAEIHLLDAGHFALETHGPEIAALVRDFLGRHVK</sequence>
<dbReference type="PANTHER" id="PTHR42977:SF1">
    <property type="entry name" value="BLR6576 PROTEIN"/>
    <property type="match status" value="1"/>
</dbReference>
<accession>A0A926L2V8</accession>
<dbReference type="AlphaFoldDB" id="A0A926L2V8"/>
<organism evidence="2 3">
    <name type="scientific">Streptomyces griseicoloratus</name>
    <dbReference type="NCBI Taxonomy" id="2752516"/>
    <lineage>
        <taxon>Bacteria</taxon>
        <taxon>Bacillati</taxon>
        <taxon>Actinomycetota</taxon>
        <taxon>Actinomycetes</taxon>
        <taxon>Kitasatosporales</taxon>
        <taxon>Streptomycetaceae</taxon>
        <taxon>Streptomyces</taxon>
    </lineage>
</organism>
<dbReference type="RefSeq" id="WP_188181376.1">
    <property type="nucleotide sequence ID" value="NZ_JACVQF010000187.1"/>
</dbReference>